<reference evidence="2" key="1">
    <citation type="journal article" date="2012" name="Nat. Biotechnol.">
        <title>Reference genome sequence of the model plant Setaria.</title>
        <authorList>
            <person name="Bennetzen J.L."/>
            <person name="Schmutz J."/>
            <person name="Wang H."/>
            <person name="Percifield R."/>
            <person name="Hawkins J."/>
            <person name="Pontaroli A.C."/>
            <person name="Estep M."/>
            <person name="Feng L."/>
            <person name="Vaughn J.N."/>
            <person name="Grimwood J."/>
            <person name="Jenkins J."/>
            <person name="Barry K."/>
            <person name="Lindquist E."/>
            <person name="Hellsten U."/>
            <person name="Deshpande S."/>
            <person name="Wang X."/>
            <person name="Wu X."/>
            <person name="Mitros T."/>
            <person name="Triplett J."/>
            <person name="Yang X."/>
            <person name="Ye C.Y."/>
            <person name="Mauro-Herrera M."/>
            <person name="Wang L."/>
            <person name="Li P."/>
            <person name="Sharma M."/>
            <person name="Sharma R."/>
            <person name="Ronald P.C."/>
            <person name="Panaud O."/>
            <person name="Kellogg E.A."/>
            <person name="Brutnell T.P."/>
            <person name="Doust A.N."/>
            <person name="Tuskan G.A."/>
            <person name="Rokhsar D."/>
            <person name="Devos K.M."/>
        </authorList>
    </citation>
    <scope>NUCLEOTIDE SEQUENCE [LARGE SCALE GENOMIC DNA]</scope>
    <source>
        <strain evidence="2">cv. Yugu1</strain>
    </source>
</reference>
<accession>K3XP48</accession>
<protein>
    <submittedName>
        <fullName evidence="1">Uncharacterized protein</fullName>
    </submittedName>
</protein>
<evidence type="ECO:0000313" key="1">
    <source>
        <dbReference type="EnsemblPlants" id="KQL06795"/>
    </source>
</evidence>
<sequence length="60" mass="7002">MLWQQKGKLESDEVKDVWLRTHPSRICDAPVTAFCTCFLTVLTMQRQKQHSFRALSCKGF</sequence>
<reference evidence="1" key="2">
    <citation type="submission" date="2018-08" db="UniProtKB">
        <authorList>
            <consortium name="EnsemblPlants"/>
        </authorList>
    </citation>
    <scope>IDENTIFICATION</scope>
    <source>
        <strain evidence="1">Yugu1</strain>
    </source>
</reference>
<dbReference type="AlphaFoldDB" id="K3XP48"/>
<keyword evidence="2" id="KW-1185">Reference proteome</keyword>
<dbReference type="Proteomes" id="UP000004995">
    <property type="component" value="Unassembled WGS sequence"/>
</dbReference>
<dbReference type="HOGENOM" id="CLU_2946072_0_0_1"/>
<dbReference type="EnsemblPlants" id="KQL06795">
    <property type="protein sequence ID" value="KQL06795"/>
    <property type="gene ID" value="SETIT_003671mg"/>
</dbReference>
<dbReference type="Gramene" id="KQL06795">
    <property type="protein sequence ID" value="KQL06795"/>
    <property type="gene ID" value="SETIT_003671mg"/>
</dbReference>
<dbReference type="InParanoid" id="K3XP48"/>
<proteinExistence type="predicted"/>
<name>K3XP48_SETIT</name>
<organism evidence="1 2">
    <name type="scientific">Setaria italica</name>
    <name type="common">Foxtail millet</name>
    <name type="synonym">Panicum italicum</name>
    <dbReference type="NCBI Taxonomy" id="4555"/>
    <lineage>
        <taxon>Eukaryota</taxon>
        <taxon>Viridiplantae</taxon>
        <taxon>Streptophyta</taxon>
        <taxon>Embryophyta</taxon>
        <taxon>Tracheophyta</taxon>
        <taxon>Spermatophyta</taxon>
        <taxon>Magnoliopsida</taxon>
        <taxon>Liliopsida</taxon>
        <taxon>Poales</taxon>
        <taxon>Poaceae</taxon>
        <taxon>PACMAD clade</taxon>
        <taxon>Panicoideae</taxon>
        <taxon>Panicodae</taxon>
        <taxon>Paniceae</taxon>
        <taxon>Cenchrinae</taxon>
        <taxon>Setaria</taxon>
    </lineage>
</organism>
<dbReference type="EMBL" id="AGNK02003286">
    <property type="status" value="NOT_ANNOTATED_CDS"/>
    <property type="molecule type" value="Genomic_DNA"/>
</dbReference>
<evidence type="ECO:0000313" key="2">
    <source>
        <dbReference type="Proteomes" id="UP000004995"/>
    </source>
</evidence>